<keyword evidence="7" id="KW-0539">Nucleus</keyword>
<dbReference type="GO" id="GO:0003713">
    <property type="term" value="F:transcription coactivator activity"/>
    <property type="evidence" value="ECO:0007669"/>
    <property type="project" value="TreeGrafter"/>
</dbReference>
<name>A0AAV4PGM0_CAEEX</name>
<evidence type="ECO:0000256" key="3">
    <source>
        <dbReference type="ARBA" id="ARBA00019618"/>
    </source>
</evidence>
<evidence type="ECO:0000256" key="5">
    <source>
        <dbReference type="ARBA" id="ARBA00023015"/>
    </source>
</evidence>
<dbReference type="PANTHER" id="PTHR48249:SF3">
    <property type="entry name" value="MEDIATOR OF RNA POLYMERASE II TRANSCRIPTION SUBUNIT 13"/>
    <property type="match status" value="1"/>
</dbReference>
<accession>A0AAV4PGM0</accession>
<dbReference type="AlphaFoldDB" id="A0AAV4PGM0"/>
<dbReference type="Proteomes" id="UP001054945">
    <property type="component" value="Unassembled WGS sequence"/>
</dbReference>
<evidence type="ECO:0000256" key="4">
    <source>
        <dbReference type="ARBA" id="ARBA00022491"/>
    </source>
</evidence>
<dbReference type="GO" id="GO:0045944">
    <property type="term" value="P:positive regulation of transcription by RNA polymerase II"/>
    <property type="evidence" value="ECO:0007669"/>
    <property type="project" value="TreeGrafter"/>
</dbReference>
<sequence>MTHVFDNTNGASLEDCHTNFFALADLNGIKWSVSPGLVWRRVLVQRAEIHQTHQESNSLSCSKELWIFWYGEGPDFSGLVESSLIEAEQGSLESGLSYECRTLLFKALHNLIERCLLSRGYTRIGRYFVEPLVLPITKRTVILSPYGMEGKLTGVGYKYNDPHMARFLNNWHMFYLHPHGRANWKITVKCPVW</sequence>
<comment type="caution">
    <text evidence="8">The sequence shown here is derived from an EMBL/GenBank/DDBJ whole genome shotgun (WGS) entry which is preliminary data.</text>
</comment>
<evidence type="ECO:0000313" key="8">
    <source>
        <dbReference type="EMBL" id="GIX96310.1"/>
    </source>
</evidence>
<dbReference type="EMBL" id="BPLR01004630">
    <property type="protein sequence ID" value="GIX96310.1"/>
    <property type="molecule type" value="Genomic_DNA"/>
</dbReference>
<protein>
    <recommendedName>
        <fullName evidence="3">Mediator of RNA polymerase II transcription subunit 13</fullName>
    </recommendedName>
</protein>
<organism evidence="8 9">
    <name type="scientific">Caerostris extrusa</name>
    <name type="common">Bark spider</name>
    <name type="synonym">Caerostris bankana</name>
    <dbReference type="NCBI Taxonomy" id="172846"/>
    <lineage>
        <taxon>Eukaryota</taxon>
        <taxon>Metazoa</taxon>
        <taxon>Ecdysozoa</taxon>
        <taxon>Arthropoda</taxon>
        <taxon>Chelicerata</taxon>
        <taxon>Arachnida</taxon>
        <taxon>Araneae</taxon>
        <taxon>Araneomorphae</taxon>
        <taxon>Entelegynae</taxon>
        <taxon>Araneoidea</taxon>
        <taxon>Araneidae</taxon>
        <taxon>Caerostris</taxon>
    </lineage>
</organism>
<dbReference type="InterPro" id="IPR051139">
    <property type="entry name" value="Mediator_complx_sub13"/>
</dbReference>
<keyword evidence="9" id="KW-1185">Reference proteome</keyword>
<evidence type="ECO:0000313" key="9">
    <source>
        <dbReference type="Proteomes" id="UP001054945"/>
    </source>
</evidence>
<keyword evidence="4" id="KW-0678">Repressor</keyword>
<evidence type="ECO:0000256" key="1">
    <source>
        <dbReference type="ARBA" id="ARBA00004123"/>
    </source>
</evidence>
<evidence type="ECO:0000256" key="6">
    <source>
        <dbReference type="ARBA" id="ARBA00023163"/>
    </source>
</evidence>
<keyword evidence="6" id="KW-0804">Transcription</keyword>
<dbReference type="PANTHER" id="PTHR48249">
    <property type="entry name" value="MEDIATOR OF RNA POLYMERASE II TRANSCRIPTION SUBUNIT 13"/>
    <property type="match status" value="1"/>
</dbReference>
<keyword evidence="5" id="KW-0805">Transcription regulation</keyword>
<gene>
    <name evidence="8" type="primary">zgc:153454</name>
    <name evidence="8" type="ORF">CEXT_457041</name>
</gene>
<proteinExistence type="inferred from homology"/>
<comment type="similarity">
    <text evidence="2">Belongs to the Mediator complex subunit 13 family.</text>
</comment>
<evidence type="ECO:0000256" key="7">
    <source>
        <dbReference type="ARBA" id="ARBA00023242"/>
    </source>
</evidence>
<reference evidence="8 9" key="1">
    <citation type="submission" date="2021-06" db="EMBL/GenBank/DDBJ databases">
        <title>Caerostris extrusa draft genome.</title>
        <authorList>
            <person name="Kono N."/>
            <person name="Arakawa K."/>
        </authorList>
    </citation>
    <scope>NUCLEOTIDE SEQUENCE [LARGE SCALE GENOMIC DNA]</scope>
</reference>
<comment type="subcellular location">
    <subcellularLocation>
        <location evidence="1">Nucleus</location>
    </subcellularLocation>
</comment>
<dbReference type="GO" id="GO:0016592">
    <property type="term" value="C:mediator complex"/>
    <property type="evidence" value="ECO:0007669"/>
    <property type="project" value="TreeGrafter"/>
</dbReference>
<evidence type="ECO:0000256" key="2">
    <source>
        <dbReference type="ARBA" id="ARBA00009354"/>
    </source>
</evidence>